<comment type="caution">
    <text evidence="1">The sequence shown here is derived from an EMBL/GenBank/DDBJ whole genome shotgun (WGS) entry which is preliminary data.</text>
</comment>
<accession>A0ACB7ITK2</accession>
<evidence type="ECO:0000313" key="2">
    <source>
        <dbReference type="Proteomes" id="UP000824881"/>
    </source>
</evidence>
<gene>
    <name evidence="1" type="ORF">CCMSSC00406_0010141</name>
</gene>
<proteinExistence type="predicted"/>
<dbReference type="EMBL" id="WQMT02000007">
    <property type="protein sequence ID" value="KAG9221450.1"/>
    <property type="molecule type" value="Genomic_DNA"/>
</dbReference>
<reference evidence="1 2" key="1">
    <citation type="journal article" date="2021" name="Appl. Environ. Microbiol.">
        <title>Genetic linkage and physical mapping for an oyster mushroom Pleurotus cornucopiae and QTL analysis for the trait cap color.</title>
        <authorList>
            <person name="Zhang Y."/>
            <person name="Gao W."/>
            <person name="Sonnenberg A."/>
            <person name="Chen Q."/>
            <person name="Zhang J."/>
            <person name="Huang C."/>
        </authorList>
    </citation>
    <scope>NUCLEOTIDE SEQUENCE [LARGE SCALE GENOMIC DNA]</scope>
    <source>
        <strain evidence="1">CCMSSC00406</strain>
    </source>
</reference>
<keyword evidence="2" id="KW-1185">Reference proteome</keyword>
<protein>
    <submittedName>
        <fullName evidence="1">Uncharacterized protein</fullName>
    </submittedName>
</protein>
<name>A0ACB7ITK2_PLECO</name>
<sequence>MAPRGRKRIHLTEEDKRSASRAKKRRHYEKHRDDLLEKARLRYNNKKQAKAALEASRPMAAGRRSLIDSQPSELIPYAESYERIFDRIYAIRGCSDTSHASTVCDLVLLTRDPAVAVKANKSLEDIQSSLTLLMHEVLQFGYSELWQDMEMTMGLLRRIIGMSLLLGGCRDCVQIQLGAQDTSHFHFSVPESATASLDMPLANEFVPATLTPEEKRFLKEHTQSFREALKSHEESVWFERFWMVYFDRFPIAGHIIDLDERDFHRRRWKRAISHHLQWRAWNFRKLAVEY</sequence>
<organism evidence="1 2">
    <name type="scientific">Pleurotus cornucopiae</name>
    <name type="common">Cornucopia mushroom</name>
    <dbReference type="NCBI Taxonomy" id="5321"/>
    <lineage>
        <taxon>Eukaryota</taxon>
        <taxon>Fungi</taxon>
        <taxon>Dikarya</taxon>
        <taxon>Basidiomycota</taxon>
        <taxon>Agaricomycotina</taxon>
        <taxon>Agaricomycetes</taxon>
        <taxon>Agaricomycetidae</taxon>
        <taxon>Agaricales</taxon>
        <taxon>Pleurotineae</taxon>
        <taxon>Pleurotaceae</taxon>
        <taxon>Pleurotus</taxon>
    </lineage>
</organism>
<evidence type="ECO:0000313" key="1">
    <source>
        <dbReference type="EMBL" id="KAG9221450.1"/>
    </source>
</evidence>
<dbReference type="Proteomes" id="UP000824881">
    <property type="component" value="Unassembled WGS sequence"/>
</dbReference>